<dbReference type="Gene3D" id="3.40.50.880">
    <property type="match status" value="1"/>
</dbReference>
<dbReference type="InterPro" id="IPR029062">
    <property type="entry name" value="Class_I_gatase-like"/>
</dbReference>
<protein>
    <submittedName>
        <fullName evidence="5">Peptidase E</fullName>
    </submittedName>
</protein>
<dbReference type="PANTHER" id="PTHR20842:SF0">
    <property type="entry name" value="ALPHA-ASPARTYL DIPEPTIDASE"/>
    <property type="match status" value="1"/>
</dbReference>
<dbReference type="Pfam" id="PF03575">
    <property type="entry name" value="Peptidase_S51"/>
    <property type="match status" value="1"/>
</dbReference>
<keyword evidence="3" id="KW-0378">Hydrolase</keyword>
<gene>
    <name evidence="5" type="ORF">CHH28_06560</name>
</gene>
<name>A0A222FHX5_9GAMM</name>
<dbReference type="Proteomes" id="UP000202440">
    <property type="component" value="Chromosome"/>
</dbReference>
<evidence type="ECO:0000256" key="3">
    <source>
        <dbReference type="ARBA" id="ARBA00022801"/>
    </source>
</evidence>
<accession>A0A222FHX5</accession>
<dbReference type="EMBL" id="CP022530">
    <property type="protein sequence ID" value="ASP38360.1"/>
    <property type="molecule type" value="Genomic_DNA"/>
</dbReference>
<dbReference type="KEGG" id="bsan:CHH28_06560"/>
<evidence type="ECO:0000256" key="1">
    <source>
        <dbReference type="ARBA" id="ARBA00006534"/>
    </source>
</evidence>
<evidence type="ECO:0000313" key="5">
    <source>
        <dbReference type="EMBL" id="ASP38360.1"/>
    </source>
</evidence>
<keyword evidence="4" id="KW-0720">Serine protease</keyword>
<comment type="similarity">
    <text evidence="1">Belongs to the peptidase S51 family.</text>
</comment>
<dbReference type="RefSeq" id="WP_094059556.1">
    <property type="nucleotide sequence ID" value="NZ_CP022530.1"/>
</dbReference>
<dbReference type="GO" id="GO:0008236">
    <property type="term" value="F:serine-type peptidase activity"/>
    <property type="evidence" value="ECO:0007669"/>
    <property type="project" value="UniProtKB-KW"/>
</dbReference>
<organism evidence="5 6">
    <name type="scientific">Bacterioplanes sanyensis</name>
    <dbReference type="NCBI Taxonomy" id="1249553"/>
    <lineage>
        <taxon>Bacteria</taxon>
        <taxon>Pseudomonadati</taxon>
        <taxon>Pseudomonadota</taxon>
        <taxon>Gammaproteobacteria</taxon>
        <taxon>Oceanospirillales</taxon>
        <taxon>Oceanospirillaceae</taxon>
        <taxon>Bacterioplanes</taxon>
    </lineage>
</organism>
<dbReference type="PANTHER" id="PTHR20842">
    <property type="entry name" value="PROTEASE S51 ALPHA-ASPARTYL DIPEPTIDASE"/>
    <property type="match status" value="1"/>
</dbReference>
<evidence type="ECO:0000313" key="6">
    <source>
        <dbReference type="Proteomes" id="UP000202440"/>
    </source>
</evidence>
<dbReference type="OrthoDB" id="9778515at2"/>
<keyword evidence="2" id="KW-0645">Protease</keyword>
<sequence length="222" mass="25056">MTDKHCVVLGGGGWMMGETPSALDEYILQLSGKENPKVCYVPTATGDSDRIIERFYDAKLSRQLSHFPLFKPHLNWREHLFEQDIIYVGGGNTRSMLAIWREWGVDDMLRRCYERGIILCGMSAGAICWFEHGITDSNPEAYSVIAGLGLLSGLAAAHFNQQDEKYRLFEQFSREHPDTRCIGLSDYAAVHFINGKPYRQIYSHPDASVTLKNSQPAVAQHT</sequence>
<evidence type="ECO:0000256" key="2">
    <source>
        <dbReference type="ARBA" id="ARBA00022670"/>
    </source>
</evidence>
<evidence type="ECO:0000256" key="4">
    <source>
        <dbReference type="ARBA" id="ARBA00022825"/>
    </source>
</evidence>
<dbReference type="CDD" id="cd03146">
    <property type="entry name" value="GAT1_Peptidase_E"/>
    <property type="match status" value="1"/>
</dbReference>
<dbReference type="GO" id="GO:0006508">
    <property type="term" value="P:proteolysis"/>
    <property type="evidence" value="ECO:0007669"/>
    <property type="project" value="UniProtKB-KW"/>
</dbReference>
<dbReference type="InterPro" id="IPR005320">
    <property type="entry name" value="Peptidase_S51"/>
</dbReference>
<reference evidence="5 6" key="1">
    <citation type="submission" date="2017-07" db="EMBL/GenBank/DDBJ databases">
        <title>Annotated genome sequence of Bacterioplanes sanyensis isolated from Red Sea.</title>
        <authorList>
            <person name="Rehman Z.U."/>
        </authorList>
    </citation>
    <scope>NUCLEOTIDE SEQUENCE [LARGE SCALE GENOMIC DNA]</scope>
    <source>
        <strain evidence="5 6">NV9</strain>
    </source>
</reference>
<proteinExistence type="inferred from homology"/>
<dbReference type="AlphaFoldDB" id="A0A222FHX5"/>
<keyword evidence="6" id="KW-1185">Reference proteome</keyword>
<dbReference type="SUPFAM" id="SSF52317">
    <property type="entry name" value="Class I glutamine amidotransferase-like"/>
    <property type="match status" value="1"/>
</dbReference>